<accession>A0A6J5NMS7</accession>
<gene>
    <name evidence="1" type="ORF">UFOVP724_107</name>
</gene>
<organism evidence="1">
    <name type="scientific">uncultured Caudovirales phage</name>
    <dbReference type="NCBI Taxonomy" id="2100421"/>
    <lineage>
        <taxon>Viruses</taxon>
        <taxon>Duplodnaviria</taxon>
        <taxon>Heunggongvirae</taxon>
        <taxon>Uroviricota</taxon>
        <taxon>Caudoviricetes</taxon>
        <taxon>Peduoviridae</taxon>
        <taxon>Maltschvirus</taxon>
        <taxon>Maltschvirus maltsch</taxon>
    </lineage>
</organism>
<dbReference type="EMBL" id="LR796696">
    <property type="protein sequence ID" value="CAB4160197.1"/>
    <property type="molecule type" value="Genomic_DNA"/>
</dbReference>
<name>A0A6J5NMS7_9CAUD</name>
<protein>
    <submittedName>
        <fullName evidence="1">Uncharacterized protein</fullName>
    </submittedName>
</protein>
<reference evidence="1" key="1">
    <citation type="submission" date="2020-04" db="EMBL/GenBank/DDBJ databases">
        <authorList>
            <person name="Chiriac C."/>
            <person name="Salcher M."/>
            <person name="Ghai R."/>
            <person name="Kavagutti S V."/>
        </authorList>
    </citation>
    <scope>NUCLEOTIDE SEQUENCE</scope>
</reference>
<evidence type="ECO:0000313" key="1">
    <source>
        <dbReference type="EMBL" id="CAB4160197.1"/>
    </source>
</evidence>
<sequence length="327" mass="36162">MSLRYTENKLGTLANQLVVLDAFARLPALSAVNLTGLSLAKYSTFENAHNSTTPIISTAKLFYAEDLTNSTVLYAASGTANFTNRIAWLCRKPNSTNYTTVTDLLRVSTSTIRNFTMTGSALTGSEIGIIIKRNAGVQSTSGTTSTTFYEYKTGFLSQVSSPYTGNDTIQTSINLGLTQTINSLKEFPLQSNMRNGDAFLWDATNKRFFAEPTFDLYSRINVYTLSDSNTTYNIDDTTLPNYRRRACYLIAANVTNLNIKLPNANNREGTLVWISARTSNSNITITSNHNIMYDGALNPTITLGGSTQSDLRRCFFCDGTQWYYIGK</sequence>
<proteinExistence type="predicted"/>